<feature type="transmembrane region" description="Helical" evidence="5">
    <location>
        <begin position="283"/>
        <end position="302"/>
    </location>
</feature>
<feature type="transmembrane region" description="Helical" evidence="5">
    <location>
        <begin position="311"/>
        <end position="329"/>
    </location>
</feature>
<keyword evidence="4 5" id="KW-0472">Membrane</keyword>
<dbReference type="PROSITE" id="PS00216">
    <property type="entry name" value="SUGAR_TRANSPORT_1"/>
    <property type="match status" value="1"/>
</dbReference>
<gene>
    <name evidence="7" type="ORF">H9871_09015</name>
</gene>
<evidence type="ECO:0000256" key="1">
    <source>
        <dbReference type="ARBA" id="ARBA00004651"/>
    </source>
</evidence>
<reference evidence="7" key="1">
    <citation type="journal article" date="2021" name="PeerJ">
        <title>Extensive microbial diversity within the chicken gut microbiome revealed by metagenomics and culture.</title>
        <authorList>
            <person name="Gilroy R."/>
            <person name="Ravi A."/>
            <person name="Getino M."/>
            <person name="Pursley I."/>
            <person name="Horton D.L."/>
            <person name="Alikhan N.F."/>
            <person name="Baker D."/>
            <person name="Gharbi K."/>
            <person name="Hall N."/>
            <person name="Watson M."/>
            <person name="Adriaenssens E.M."/>
            <person name="Foster-Nyarko E."/>
            <person name="Jarju S."/>
            <person name="Secka A."/>
            <person name="Antonio M."/>
            <person name="Oren A."/>
            <person name="Chaudhuri R.R."/>
            <person name="La Ragione R."/>
            <person name="Hildebrand F."/>
            <person name="Pallen M.J."/>
        </authorList>
    </citation>
    <scope>NUCLEOTIDE SEQUENCE</scope>
    <source>
        <strain evidence="7">ChiHejej3B27-3195</strain>
    </source>
</reference>
<feature type="transmembrane region" description="Helical" evidence="5">
    <location>
        <begin position="247"/>
        <end position="263"/>
    </location>
</feature>
<feature type="transmembrane region" description="Helical" evidence="5">
    <location>
        <begin position="133"/>
        <end position="152"/>
    </location>
</feature>
<dbReference type="PROSITE" id="PS50850">
    <property type="entry name" value="MFS"/>
    <property type="match status" value="1"/>
</dbReference>
<dbReference type="PROSITE" id="PS00217">
    <property type="entry name" value="SUGAR_TRANSPORT_2"/>
    <property type="match status" value="1"/>
</dbReference>
<feature type="transmembrane region" description="Helical" evidence="5">
    <location>
        <begin position="158"/>
        <end position="179"/>
    </location>
</feature>
<proteinExistence type="predicted"/>
<comment type="caution">
    <text evidence="7">The sequence shown here is derived from an EMBL/GenBank/DDBJ whole genome shotgun (WGS) entry which is preliminary data.</text>
</comment>
<dbReference type="EMBL" id="DXGD01000334">
    <property type="protein sequence ID" value="HIX00270.1"/>
    <property type="molecule type" value="Genomic_DNA"/>
</dbReference>
<feature type="domain" description="Major facilitator superfamily (MFS) profile" evidence="6">
    <location>
        <begin position="8"/>
        <end position="425"/>
    </location>
</feature>
<sequence>MNTYQWFVVALATALMALDGYDVQAMAFTANSVTADFDLTGQQLGFLLSGGLIGMALGAAAIGPFADRFGRRPLLLTAITINGTGLFLSATASSMPELLIWRIVTGLGVGGILVSGTVLISEYTNAKHRGLSLSIYAAGYPVGATLGGLASIPLIGTFGWQAVFVLGGLVTLVSFAVVARWMPESLDFLAAKSATGSGSAARAAADRIVTRLDIDSPYRLGGSTPQDGAGTNRYTALLVKSQRSSTLMLWAMFFLVMFTFYFANTWTPQLLTEVGFSPQEGIFGGIMLTSGGVVGAVTYGLCASRWDVRRVMVVFAALAAVVLIVFISSTGVLAVALGAGVLLGVILNGCVSALYTIAPMTYAPATRSTGVGMALGIGRLGAIIAPIIVGGLLDLGWTPFALYAGAAGVILLAAVAVLRIQLHQAQAEDLEPSDSLAAADAPVVAPASGTPQK</sequence>
<name>A0A9D1UTT9_9MICC</name>
<dbReference type="InterPro" id="IPR011701">
    <property type="entry name" value="MFS"/>
</dbReference>
<protein>
    <submittedName>
        <fullName evidence="7">MFS transporter</fullName>
    </submittedName>
</protein>
<dbReference type="CDD" id="cd17365">
    <property type="entry name" value="MFS_PcaK_like"/>
    <property type="match status" value="1"/>
</dbReference>
<dbReference type="InterPro" id="IPR005829">
    <property type="entry name" value="Sugar_transporter_CS"/>
</dbReference>
<feature type="transmembrane region" description="Helical" evidence="5">
    <location>
        <begin position="99"/>
        <end position="121"/>
    </location>
</feature>
<keyword evidence="3 5" id="KW-1133">Transmembrane helix</keyword>
<keyword evidence="2 5" id="KW-0812">Transmembrane</keyword>
<accession>A0A9D1UTT9</accession>
<dbReference type="InterPro" id="IPR020846">
    <property type="entry name" value="MFS_dom"/>
</dbReference>
<evidence type="ECO:0000256" key="3">
    <source>
        <dbReference type="ARBA" id="ARBA00022989"/>
    </source>
</evidence>
<reference evidence="7" key="2">
    <citation type="submission" date="2021-04" db="EMBL/GenBank/DDBJ databases">
        <authorList>
            <person name="Gilroy R."/>
        </authorList>
    </citation>
    <scope>NUCLEOTIDE SEQUENCE</scope>
    <source>
        <strain evidence="7">ChiHejej3B27-3195</strain>
    </source>
</reference>
<dbReference type="AlphaFoldDB" id="A0A9D1UTT9"/>
<evidence type="ECO:0000313" key="7">
    <source>
        <dbReference type="EMBL" id="HIX00270.1"/>
    </source>
</evidence>
<feature type="transmembrane region" description="Helical" evidence="5">
    <location>
        <begin position="74"/>
        <end position="93"/>
    </location>
</feature>
<dbReference type="PANTHER" id="PTHR23508:SF10">
    <property type="entry name" value="CARBOXYLIC ACID TRANSPORTER PROTEIN HOMOLOG"/>
    <property type="match status" value="1"/>
</dbReference>
<organism evidence="7 8">
    <name type="scientific">Candidatus Nesterenkonia stercoripullorum</name>
    <dbReference type="NCBI Taxonomy" id="2838701"/>
    <lineage>
        <taxon>Bacteria</taxon>
        <taxon>Bacillati</taxon>
        <taxon>Actinomycetota</taxon>
        <taxon>Actinomycetes</taxon>
        <taxon>Micrococcales</taxon>
        <taxon>Micrococcaceae</taxon>
        <taxon>Nesterenkonia</taxon>
    </lineage>
</organism>
<evidence type="ECO:0000256" key="2">
    <source>
        <dbReference type="ARBA" id="ARBA00022692"/>
    </source>
</evidence>
<dbReference type="Proteomes" id="UP000824151">
    <property type="component" value="Unassembled WGS sequence"/>
</dbReference>
<feature type="transmembrane region" description="Helical" evidence="5">
    <location>
        <begin position="335"/>
        <end position="358"/>
    </location>
</feature>
<evidence type="ECO:0000256" key="5">
    <source>
        <dbReference type="SAM" id="Phobius"/>
    </source>
</evidence>
<feature type="transmembrane region" description="Helical" evidence="5">
    <location>
        <begin position="400"/>
        <end position="418"/>
    </location>
</feature>
<dbReference type="GO" id="GO:0005886">
    <property type="term" value="C:plasma membrane"/>
    <property type="evidence" value="ECO:0007669"/>
    <property type="project" value="UniProtKB-SubCell"/>
</dbReference>
<dbReference type="SUPFAM" id="SSF103473">
    <property type="entry name" value="MFS general substrate transporter"/>
    <property type="match status" value="1"/>
</dbReference>
<feature type="transmembrane region" description="Helical" evidence="5">
    <location>
        <begin position="370"/>
        <end position="388"/>
    </location>
</feature>
<dbReference type="GO" id="GO:0046943">
    <property type="term" value="F:carboxylic acid transmembrane transporter activity"/>
    <property type="evidence" value="ECO:0007669"/>
    <property type="project" value="TreeGrafter"/>
</dbReference>
<evidence type="ECO:0000256" key="4">
    <source>
        <dbReference type="ARBA" id="ARBA00023136"/>
    </source>
</evidence>
<feature type="transmembrane region" description="Helical" evidence="5">
    <location>
        <begin position="43"/>
        <end position="62"/>
    </location>
</feature>
<dbReference type="PANTHER" id="PTHR23508">
    <property type="entry name" value="CARBOXYLIC ACID TRANSPORTER PROTEIN HOMOLOG"/>
    <property type="match status" value="1"/>
</dbReference>
<evidence type="ECO:0000313" key="8">
    <source>
        <dbReference type="Proteomes" id="UP000824151"/>
    </source>
</evidence>
<dbReference type="Pfam" id="PF07690">
    <property type="entry name" value="MFS_1"/>
    <property type="match status" value="1"/>
</dbReference>
<comment type="subcellular location">
    <subcellularLocation>
        <location evidence="1">Cell membrane</location>
        <topology evidence="1">Multi-pass membrane protein</topology>
    </subcellularLocation>
</comment>
<dbReference type="InterPro" id="IPR036259">
    <property type="entry name" value="MFS_trans_sf"/>
</dbReference>
<evidence type="ECO:0000259" key="6">
    <source>
        <dbReference type="PROSITE" id="PS50850"/>
    </source>
</evidence>
<dbReference type="Gene3D" id="1.20.1250.20">
    <property type="entry name" value="MFS general substrate transporter like domains"/>
    <property type="match status" value="1"/>
</dbReference>